<dbReference type="AlphaFoldDB" id="A0A2H3ED72"/>
<protein>
    <submittedName>
        <fullName evidence="1">Uncharacterized protein</fullName>
    </submittedName>
</protein>
<proteinExistence type="predicted"/>
<organism evidence="1 2">
    <name type="scientific">Armillaria gallica</name>
    <name type="common">Bulbous honey fungus</name>
    <name type="synonym">Armillaria bulbosa</name>
    <dbReference type="NCBI Taxonomy" id="47427"/>
    <lineage>
        <taxon>Eukaryota</taxon>
        <taxon>Fungi</taxon>
        <taxon>Dikarya</taxon>
        <taxon>Basidiomycota</taxon>
        <taxon>Agaricomycotina</taxon>
        <taxon>Agaricomycetes</taxon>
        <taxon>Agaricomycetidae</taxon>
        <taxon>Agaricales</taxon>
        <taxon>Marasmiineae</taxon>
        <taxon>Physalacriaceae</taxon>
        <taxon>Armillaria</taxon>
    </lineage>
</organism>
<dbReference type="InParanoid" id="A0A2H3ED72"/>
<accession>A0A2H3ED72</accession>
<dbReference type="Proteomes" id="UP000217790">
    <property type="component" value="Unassembled WGS sequence"/>
</dbReference>
<evidence type="ECO:0000313" key="2">
    <source>
        <dbReference type="Proteomes" id="UP000217790"/>
    </source>
</evidence>
<gene>
    <name evidence="1" type="ORF">ARMGADRAFT_1026424</name>
</gene>
<keyword evidence="2" id="KW-1185">Reference proteome</keyword>
<reference evidence="2" key="1">
    <citation type="journal article" date="2017" name="Nat. Ecol. Evol.">
        <title>Genome expansion and lineage-specific genetic innovations in the forest pathogenic fungi Armillaria.</title>
        <authorList>
            <person name="Sipos G."/>
            <person name="Prasanna A.N."/>
            <person name="Walter M.C."/>
            <person name="O'Connor E."/>
            <person name="Balint B."/>
            <person name="Krizsan K."/>
            <person name="Kiss B."/>
            <person name="Hess J."/>
            <person name="Varga T."/>
            <person name="Slot J."/>
            <person name="Riley R."/>
            <person name="Boka B."/>
            <person name="Rigling D."/>
            <person name="Barry K."/>
            <person name="Lee J."/>
            <person name="Mihaltcheva S."/>
            <person name="LaButti K."/>
            <person name="Lipzen A."/>
            <person name="Waldron R."/>
            <person name="Moloney N.M."/>
            <person name="Sperisen C."/>
            <person name="Kredics L."/>
            <person name="Vagvoelgyi C."/>
            <person name="Patrignani A."/>
            <person name="Fitzpatrick D."/>
            <person name="Nagy I."/>
            <person name="Doyle S."/>
            <person name="Anderson J.B."/>
            <person name="Grigoriev I.V."/>
            <person name="Gueldener U."/>
            <person name="Muensterkoetter M."/>
            <person name="Nagy L.G."/>
        </authorList>
    </citation>
    <scope>NUCLEOTIDE SEQUENCE [LARGE SCALE GENOMIC DNA]</scope>
    <source>
        <strain evidence="2">Ar21-2</strain>
    </source>
</reference>
<name>A0A2H3ED72_ARMGA</name>
<dbReference type="EMBL" id="KZ293648">
    <property type="protein sequence ID" value="PBK98413.1"/>
    <property type="molecule type" value="Genomic_DNA"/>
</dbReference>
<sequence>MPNNSSGMFSSFCSAQHEIENTFRQPSCAGPNRSDMEAETLPNVSLQRSQGHGSNIYPFCTCPKSNSKFGRLLSSMFIWRNQGWAQLFSEYVRNSAHMQHPLGLHKAFKYEASPLSLLVYLASTSPPLAVADVFNCSLELDISSSTWSGYNGFGLVTETLGCGPGFFSLIRLSNSDHEDDGKVTVHDGVLNFVSGGTRSRQHWVILLSAESIRVPGLWIFGTRQEMASVVFTSEPAGMTYCLDSVELGLGRGWYLVKKPQQRLISVAPIDLWRRAVCVQTDCKATATCALSMWENALRGRVAWEDEGRLRQLHSAVKVLVSCSKKRTEKWYWWMVLSGAGAVVHPQDVQVKLDSDRSTGERRQQEEKWRGVTVGSAWAKYGQDMTQQRVSTGQKLSGKSGSVVTGKRSEHKLIL</sequence>
<evidence type="ECO:0000313" key="1">
    <source>
        <dbReference type="EMBL" id="PBK98413.1"/>
    </source>
</evidence>